<gene>
    <name evidence="2" type="ORF">HGRIS_001210</name>
</gene>
<keyword evidence="3" id="KW-1185">Reference proteome</keyword>
<evidence type="ECO:0000256" key="1">
    <source>
        <dbReference type="SAM" id="Phobius"/>
    </source>
</evidence>
<dbReference type="EMBL" id="JASNQZ010000005">
    <property type="protein sequence ID" value="KAL0957409.1"/>
    <property type="molecule type" value="Genomic_DNA"/>
</dbReference>
<sequence>MGPNRAQLHAERRPWNVTHRVDCVSVFLVTLVALEISSSRLKLSSRIFELEAWNGPLWGVVCIGGTAVITGSLALVSTRGFFVRRDGFPLTVGVNAAIWASNPTSFDLLYAILLIN</sequence>
<protein>
    <submittedName>
        <fullName evidence="2">Uncharacterized protein</fullName>
    </submittedName>
</protein>
<organism evidence="2 3">
    <name type="scientific">Hohenbuehelia grisea</name>
    <dbReference type="NCBI Taxonomy" id="104357"/>
    <lineage>
        <taxon>Eukaryota</taxon>
        <taxon>Fungi</taxon>
        <taxon>Dikarya</taxon>
        <taxon>Basidiomycota</taxon>
        <taxon>Agaricomycotina</taxon>
        <taxon>Agaricomycetes</taxon>
        <taxon>Agaricomycetidae</taxon>
        <taxon>Agaricales</taxon>
        <taxon>Pleurotineae</taxon>
        <taxon>Pleurotaceae</taxon>
        <taxon>Hohenbuehelia</taxon>
    </lineage>
</organism>
<evidence type="ECO:0000313" key="2">
    <source>
        <dbReference type="EMBL" id="KAL0957409.1"/>
    </source>
</evidence>
<evidence type="ECO:0000313" key="3">
    <source>
        <dbReference type="Proteomes" id="UP001556367"/>
    </source>
</evidence>
<name>A0ABR3JNL9_9AGAR</name>
<keyword evidence="1" id="KW-1133">Transmembrane helix</keyword>
<comment type="caution">
    <text evidence="2">The sequence shown here is derived from an EMBL/GenBank/DDBJ whole genome shotgun (WGS) entry which is preliminary data.</text>
</comment>
<keyword evidence="1" id="KW-0472">Membrane</keyword>
<feature type="transmembrane region" description="Helical" evidence="1">
    <location>
        <begin position="57"/>
        <end position="76"/>
    </location>
</feature>
<keyword evidence="1" id="KW-0812">Transmembrane</keyword>
<accession>A0ABR3JNL9</accession>
<proteinExistence type="predicted"/>
<feature type="transmembrane region" description="Helical" evidence="1">
    <location>
        <begin position="21"/>
        <end position="37"/>
    </location>
</feature>
<reference evidence="3" key="1">
    <citation type="submission" date="2024-06" db="EMBL/GenBank/DDBJ databases">
        <title>Multi-omics analyses provide insights into the biosynthesis of the anticancer antibiotic pleurotin in Hohenbuehelia grisea.</title>
        <authorList>
            <person name="Weaver J.A."/>
            <person name="Alberti F."/>
        </authorList>
    </citation>
    <scope>NUCLEOTIDE SEQUENCE [LARGE SCALE GENOMIC DNA]</scope>
    <source>
        <strain evidence="3">T-177</strain>
    </source>
</reference>
<dbReference type="Proteomes" id="UP001556367">
    <property type="component" value="Unassembled WGS sequence"/>
</dbReference>